<keyword evidence="1" id="KW-0472">Membrane</keyword>
<keyword evidence="1" id="KW-0812">Transmembrane</keyword>
<organism evidence="2 3">
    <name type="scientific">Glacieibacterium arshaanense</name>
    <dbReference type="NCBI Taxonomy" id="2511025"/>
    <lineage>
        <taxon>Bacteria</taxon>
        <taxon>Pseudomonadati</taxon>
        <taxon>Pseudomonadota</taxon>
        <taxon>Alphaproteobacteria</taxon>
        <taxon>Sphingomonadales</taxon>
        <taxon>Sphingosinicellaceae</taxon>
        <taxon>Glacieibacterium</taxon>
    </lineage>
</organism>
<evidence type="ECO:0000313" key="2">
    <source>
        <dbReference type="EMBL" id="TFU01150.1"/>
    </source>
</evidence>
<dbReference type="AlphaFoldDB" id="A0A4Y9EL90"/>
<dbReference type="Proteomes" id="UP000297737">
    <property type="component" value="Unassembled WGS sequence"/>
</dbReference>
<sequence length="105" mass="10959">MACCAFAVYLLSQLLWPLRWLRDRLLVAPAVTASASVAWSPASVAAPVARKWRWKPALLLLLAAEVFGLGVAATAASVSAPAQPSVEFLDALHGSICSAVKGSLS</sequence>
<protein>
    <submittedName>
        <fullName evidence="2">Uncharacterized protein</fullName>
    </submittedName>
</protein>
<comment type="caution">
    <text evidence="2">The sequence shown here is derived from an EMBL/GenBank/DDBJ whole genome shotgun (WGS) entry which is preliminary data.</text>
</comment>
<dbReference type="EMBL" id="SIHO01000003">
    <property type="protein sequence ID" value="TFU01150.1"/>
    <property type="molecule type" value="Genomic_DNA"/>
</dbReference>
<name>A0A4Y9EL90_9SPHN</name>
<evidence type="ECO:0000256" key="1">
    <source>
        <dbReference type="SAM" id="Phobius"/>
    </source>
</evidence>
<reference evidence="2 3" key="1">
    <citation type="submission" date="2019-02" db="EMBL/GenBank/DDBJ databases">
        <title>Polymorphobacter sp. isolated from the lake at the Tibet of China.</title>
        <authorList>
            <person name="Li A."/>
        </authorList>
    </citation>
    <scope>NUCLEOTIDE SEQUENCE [LARGE SCALE GENOMIC DNA]</scope>
    <source>
        <strain evidence="2 3">DJ1R-1</strain>
    </source>
</reference>
<proteinExistence type="predicted"/>
<keyword evidence="3" id="KW-1185">Reference proteome</keyword>
<accession>A0A4Y9EL90</accession>
<keyword evidence="1" id="KW-1133">Transmembrane helix</keyword>
<dbReference type="RefSeq" id="WP_135246654.1">
    <property type="nucleotide sequence ID" value="NZ_SIHO01000003.1"/>
</dbReference>
<evidence type="ECO:0000313" key="3">
    <source>
        <dbReference type="Proteomes" id="UP000297737"/>
    </source>
</evidence>
<feature type="transmembrane region" description="Helical" evidence="1">
    <location>
        <begin position="58"/>
        <end position="80"/>
    </location>
</feature>
<gene>
    <name evidence="2" type="ORF">EUV02_12630</name>
</gene>